<name>A0AAN8IX87_TRICO</name>
<feature type="non-terminal residue" evidence="1">
    <location>
        <position position="107"/>
    </location>
</feature>
<gene>
    <name evidence="1" type="ORF">GCK32_019291</name>
</gene>
<keyword evidence="2" id="KW-1185">Reference proteome</keyword>
<dbReference type="Proteomes" id="UP001331761">
    <property type="component" value="Unassembled WGS sequence"/>
</dbReference>
<comment type="caution">
    <text evidence="1">The sequence shown here is derived from an EMBL/GenBank/DDBJ whole genome shotgun (WGS) entry which is preliminary data.</text>
</comment>
<reference evidence="1 2" key="1">
    <citation type="submission" date="2019-10" db="EMBL/GenBank/DDBJ databases">
        <title>Assembly and Annotation for the nematode Trichostrongylus colubriformis.</title>
        <authorList>
            <person name="Martin J."/>
        </authorList>
    </citation>
    <scope>NUCLEOTIDE SEQUENCE [LARGE SCALE GENOMIC DNA]</scope>
    <source>
        <strain evidence="1">G859</strain>
        <tissue evidence="1">Whole worm</tissue>
    </source>
</reference>
<proteinExistence type="predicted"/>
<accession>A0AAN8IX87</accession>
<protein>
    <submittedName>
        <fullName evidence="1">Uncharacterized protein</fullName>
    </submittedName>
</protein>
<evidence type="ECO:0000313" key="2">
    <source>
        <dbReference type="Proteomes" id="UP001331761"/>
    </source>
</evidence>
<dbReference type="AlphaFoldDB" id="A0AAN8IX87"/>
<sequence length="107" mass="12168">MQYIHNGSEKNESIIVDALYYSSQQLEWIGENPSEFSRLLDAFTRIVKTLARINATEIELPKVYQFFRPSVDVIQELIGLGLTPNASAALTNSTLTPNFFMESFNYV</sequence>
<dbReference type="EMBL" id="WIXE01021837">
    <property type="protein sequence ID" value="KAK5967999.1"/>
    <property type="molecule type" value="Genomic_DNA"/>
</dbReference>
<evidence type="ECO:0000313" key="1">
    <source>
        <dbReference type="EMBL" id="KAK5967999.1"/>
    </source>
</evidence>
<organism evidence="1 2">
    <name type="scientific">Trichostrongylus colubriformis</name>
    <name type="common">Black scour worm</name>
    <dbReference type="NCBI Taxonomy" id="6319"/>
    <lineage>
        <taxon>Eukaryota</taxon>
        <taxon>Metazoa</taxon>
        <taxon>Ecdysozoa</taxon>
        <taxon>Nematoda</taxon>
        <taxon>Chromadorea</taxon>
        <taxon>Rhabditida</taxon>
        <taxon>Rhabditina</taxon>
        <taxon>Rhabditomorpha</taxon>
        <taxon>Strongyloidea</taxon>
        <taxon>Trichostrongylidae</taxon>
        <taxon>Trichostrongylus</taxon>
    </lineage>
</organism>